<dbReference type="InterPro" id="IPR027417">
    <property type="entry name" value="P-loop_NTPase"/>
</dbReference>
<dbReference type="Gene3D" id="3.60.21.10">
    <property type="match status" value="1"/>
</dbReference>
<dbReference type="AlphaFoldDB" id="A0A1Y0D5D3"/>
<evidence type="ECO:0000313" key="2">
    <source>
        <dbReference type="EMBL" id="ART82295.1"/>
    </source>
</evidence>
<evidence type="ECO:0000256" key="1">
    <source>
        <dbReference type="SAM" id="Coils"/>
    </source>
</evidence>
<gene>
    <name evidence="2" type="ORF">CBP31_06370</name>
</gene>
<evidence type="ECO:0008006" key="4">
    <source>
        <dbReference type="Google" id="ProtNLM"/>
    </source>
</evidence>
<dbReference type="EMBL" id="CP021377">
    <property type="protein sequence ID" value="ART82295.1"/>
    <property type="molecule type" value="Genomic_DNA"/>
</dbReference>
<name>A0A1Y0D5D3_9GAMM</name>
<dbReference type="Proteomes" id="UP000243937">
    <property type="component" value="Chromosome"/>
</dbReference>
<proteinExistence type="predicted"/>
<dbReference type="KEGG" id="opf:CBP31_06370"/>
<evidence type="ECO:0000313" key="3">
    <source>
        <dbReference type="Proteomes" id="UP000243937"/>
    </source>
</evidence>
<feature type="coiled-coil region" evidence="1">
    <location>
        <begin position="179"/>
        <end position="227"/>
    </location>
</feature>
<dbReference type="SUPFAM" id="SSF52540">
    <property type="entry name" value="P-loop containing nucleoside triphosphate hydrolases"/>
    <property type="match status" value="1"/>
</dbReference>
<sequence length="361" mass="40954">MPAVCAQAATSACSDFRFGESANPIAADRAEQARLDYLALGDWHGCKQIESNVWYSGTHEPERFVNNNPGYALLVEIDAPGASAQVTQLETACHRWFLLEQTLAVATDIDHLQQKLQALPDHSVCRLKISGSIILADEQRLLCLWQEQHARLRVLQYDADNLQLQPTDDDITALQAEGANGMEELLRQQQQELDFQQQRLQQLERRANALVLLKQQLQDQRDQLTRKLQAPLQKHLNHYLNLLFPGAEIEVNDQLIPTGFRRNGEQGNLVDLSFGTREQMGLIARLAYADLLSEAGQPTLIILVDSLVHSDRTRLEQMQRILFDAQNRHQILLFSCHPHNWQNLGCKTFDIEQLSAATTRQ</sequence>
<accession>A0A1Y0D5D3</accession>
<dbReference type="SUPFAM" id="SSF56300">
    <property type="entry name" value="Metallo-dependent phosphatases"/>
    <property type="match status" value="1"/>
</dbReference>
<dbReference type="Gene3D" id="3.40.50.300">
    <property type="entry name" value="P-loop containing nucleotide triphosphate hydrolases"/>
    <property type="match status" value="1"/>
</dbReference>
<keyword evidence="3" id="KW-1185">Reference proteome</keyword>
<organism evidence="2 3">
    <name type="scientific">Oceanisphaera profunda</name>
    <dbReference type="NCBI Taxonomy" id="1416627"/>
    <lineage>
        <taxon>Bacteria</taxon>
        <taxon>Pseudomonadati</taxon>
        <taxon>Pseudomonadota</taxon>
        <taxon>Gammaproteobacteria</taxon>
        <taxon>Aeromonadales</taxon>
        <taxon>Aeromonadaceae</taxon>
        <taxon>Oceanisphaera</taxon>
    </lineage>
</organism>
<dbReference type="InterPro" id="IPR029052">
    <property type="entry name" value="Metallo-depent_PP-like"/>
</dbReference>
<dbReference type="PANTHER" id="PTHR41259">
    <property type="entry name" value="DOUBLE-STRAND BREAK REPAIR RAD50 ATPASE, PUTATIVE-RELATED"/>
    <property type="match status" value="1"/>
</dbReference>
<keyword evidence="1" id="KW-0175">Coiled coil</keyword>
<dbReference type="PANTHER" id="PTHR41259:SF1">
    <property type="entry name" value="DOUBLE-STRAND BREAK REPAIR RAD50 ATPASE, PUTATIVE-RELATED"/>
    <property type="match status" value="1"/>
</dbReference>
<protein>
    <recommendedName>
        <fullName evidence="4">GTP-binding protein</fullName>
    </recommendedName>
</protein>
<reference evidence="2 3" key="1">
    <citation type="journal article" date="2014" name="Int. J. Syst. Evol. Microbiol.">
        <title>Oceanisphaera profunda sp. nov., a marine bacterium isolated from deep-sea sediment, and emended description of the genus Oceanisphaera.</title>
        <authorList>
            <person name="Xu Z."/>
            <person name="Zhang X.Y."/>
            <person name="Su H.N."/>
            <person name="Yu Z.C."/>
            <person name="Liu C."/>
            <person name="Li H."/>
            <person name="Chen X.L."/>
            <person name="Song X.Y."/>
            <person name="Xie B.B."/>
            <person name="Qin Q.L."/>
            <person name="Zhou B.C."/>
            <person name="Shi M."/>
            <person name="Huang Y."/>
            <person name="Zhang Y.Z."/>
        </authorList>
    </citation>
    <scope>NUCLEOTIDE SEQUENCE [LARGE SCALE GENOMIC DNA]</scope>
    <source>
        <strain evidence="2 3">SM1222</strain>
    </source>
</reference>